<dbReference type="Pfam" id="PF02517">
    <property type="entry name" value="Rce1-like"/>
    <property type="match status" value="1"/>
</dbReference>
<keyword evidence="3" id="KW-0482">Metalloprotease</keyword>
<keyword evidence="4" id="KW-1185">Reference proteome</keyword>
<dbReference type="GO" id="GO:0008237">
    <property type="term" value="F:metallopeptidase activity"/>
    <property type="evidence" value="ECO:0007669"/>
    <property type="project" value="UniProtKB-KW"/>
</dbReference>
<proteinExistence type="predicted"/>
<feature type="transmembrane region" description="Helical" evidence="1">
    <location>
        <begin position="12"/>
        <end position="29"/>
    </location>
</feature>
<dbReference type="InterPro" id="IPR052710">
    <property type="entry name" value="CAAX_protease"/>
</dbReference>
<gene>
    <name evidence="3" type="ORF">H7B90_21705</name>
</gene>
<dbReference type="InterPro" id="IPR003675">
    <property type="entry name" value="Rce1/LyrA-like_dom"/>
</dbReference>
<protein>
    <submittedName>
        <fullName evidence="3">CPBP family intramembrane metalloprotease</fullName>
    </submittedName>
</protein>
<keyword evidence="3" id="KW-0378">Hydrolase</keyword>
<dbReference type="PANTHER" id="PTHR36435">
    <property type="entry name" value="SLR1288 PROTEIN"/>
    <property type="match status" value="1"/>
</dbReference>
<feature type="transmembrane region" description="Helical" evidence="1">
    <location>
        <begin position="41"/>
        <end position="62"/>
    </location>
</feature>
<keyword evidence="3" id="KW-0645">Protease</keyword>
<accession>A0A841U7S7</accession>
<evidence type="ECO:0000313" key="4">
    <source>
        <dbReference type="Proteomes" id="UP000553776"/>
    </source>
</evidence>
<organism evidence="3 4">
    <name type="scientific">Cohnella xylanilytica</name>
    <dbReference type="NCBI Taxonomy" id="557555"/>
    <lineage>
        <taxon>Bacteria</taxon>
        <taxon>Bacillati</taxon>
        <taxon>Bacillota</taxon>
        <taxon>Bacilli</taxon>
        <taxon>Bacillales</taxon>
        <taxon>Paenibacillaceae</taxon>
        <taxon>Cohnella</taxon>
    </lineage>
</organism>
<name>A0A841U7S7_9BACL</name>
<reference evidence="3 4" key="1">
    <citation type="submission" date="2020-08" db="EMBL/GenBank/DDBJ databases">
        <title>Cohnella phylogeny.</title>
        <authorList>
            <person name="Dunlap C."/>
        </authorList>
    </citation>
    <scope>NUCLEOTIDE SEQUENCE [LARGE SCALE GENOMIC DNA]</scope>
    <source>
        <strain evidence="3 4">DSM 25239</strain>
    </source>
</reference>
<feature type="transmembrane region" description="Helical" evidence="1">
    <location>
        <begin position="243"/>
        <end position="262"/>
    </location>
</feature>
<keyword evidence="1" id="KW-0812">Transmembrane</keyword>
<comment type="caution">
    <text evidence="3">The sequence shown here is derived from an EMBL/GenBank/DDBJ whole genome shotgun (WGS) entry which is preliminary data.</text>
</comment>
<dbReference type="GO" id="GO:0004175">
    <property type="term" value="F:endopeptidase activity"/>
    <property type="evidence" value="ECO:0007669"/>
    <property type="project" value="UniProtKB-ARBA"/>
</dbReference>
<dbReference type="GO" id="GO:0006508">
    <property type="term" value="P:proteolysis"/>
    <property type="evidence" value="ECO:0007669"/>
    <property type="project" value="UniProtKB-KW"/>
</dbReference>
<dbReference type="Proteomes" id="UP000553776">
    <property type="component" value="Unassembled WGS sequence"/>
</dbReference>
<keyword evidence="1" id="KW-1133">Transmembrane helix</keyword>
<dbReference type="GO" id="GO:0080120">
    <property type="term" value="P:CAAX-box protein maturation"/>
    <property type="evidence" value="ECO:0007669"/>
    <property type="project" value="UniProtKB-ARBA"/>
</dbReference>
<feature type="transmembrane region" description="Helical" evidence="1">
    <location>
        <begin position="283"/>
        <end position="303"/>
    </location>
</feature>
<dbReference type="PANTHER" id="PTHR36435:SF1">
    <property type="entry name" value="CAAX AMINO TERMINAL PROTEASE FAMILY PROTEIN"/>
    <property type="match status" value="1"/>
</dbReference>
<dbReference type="EMBL" id="JACJVR010000084">
    <property type="protein sequence ID" value="MBB6694020.1"/>
    <property type="molecule type" value="Genomic_DNA"/>
</dbReference>
<dbReference type="RefSeq" id="WP_185137996.1">
    <property type="nucleotide sequence ID" value="NZ_JACJVR010000084.1"/>
</dbReference>
<evidence type="ECO:0000256" key="1">
    <source>
        <dbReference type="SAM" id="Phobius"/>
    </source>
</evidence>
<feature type="domain" description="CAAX prenyl protease 2/Lysostaphin resistance protein A-like" evidence="2">
    <location>
        <begin position="129"/>
        <end position="215"/>
    </location>
</feature>
<evidence type="ECO:0000313" key="3">
    <source>
        <dbReference type="EMBL" id="MBB6694020.1"/>
    </source>
</evidence>
<keyword evidence="1" id="KW-0472">Membrane</keyword>
<sequence length="308" mass="32617">MRSRALNASQAGWIFLFSYVAGIVLSEIFDRNGWLEAGGLGLFAAYVAIGQVGLNLSPGVAWSRLRGLSLASTLRIRSLPASVLGMAVAVCVASQVPLLFLHQATEAVLASVGDAYEASVYPIADSPAELAILIVCIGVLPPICEELLFRGVLLTGYEGRGPMLAAVASSFLFALFHDNPYRLLELFVAALVSALIVLYSGSIWPGIAVHLATNITYVIGSYARQGDLVQGISSNGHSVPWTTMLLTGAASIPAIILCAALLKRMKRMTAPNGKSAKDRPPHAIDGPASWTIPILLAILAFLAKQFFL</sequence>
<dbReference type="AlphaFoldDB" id="A0A841U7S7"/>
<feature type="transmembrane region" description="Helical" evidence="1">
    <location>
        <begin position="183"/>
        <end position="200"/>
    </location>
</feature>
<evidence type="ECO:0000259" key="2">
    <source>
        <dbReference type="Pfam" id="PF02517"/>
    </source>
</evidence>